<sequence length="606" mass="68858">MLGKQYHNNMEHPRNVWRRWKNDTTIIGVSRIEQFRKKEEFVWGFVTLLAGFIVVFQCSNLSFRFLQFEVKTSTSLVAGHLRFPAFTICNINPYKASELAKLWQFVEILDYLNISQTGLPPEPRVLLPNESVESLSQKERYNVVVSSYCKCNVTGEQVSCVLDQQQSSVSLYACVCMMVKSIWSCVKCPTNQTCHYRHIALIEEKMNTYGFNIRDGGIANQVKAAESLPYLARTVSNEIYEQITYNFSDFVRSCRLMGKPCGASNFVERDQSSYGRCYTLDPEFQDGFAVPRRGPDYGLTLLLASSPDDYLSLTESEGFRVVIHEEGSRSFTTTTGFDIPAGLYTKFAIRAFRTLRLNQGSNVCVDGTVIPRLYTGKYTIEGCQRECAQTAIVKKCGCSDPRYPTFNANDSYCGLENNEQRNCVNDAQEAVLACDCPSPCDRLLKGLRKQANESSVLYAILEVFFDETLVETIVEADAYQFATYLSDLGATSGFWLGISVVSGFEILLLIYDLGKAMYGQLEIRLLHLRFRHLEQPVSPVFTIDEPDALPLRAVPLNRDWDPRTGRYRSEKPGLAEDRARRYRILARIQGLRLGNRHRMPNTRLPI</sequence>
<keyword evidence="10" id="KW-0325">Glycoprotein</keyword>
<evidence type="ECO:0000256" key="11">
    <source>
        <dbReference type="ARBA" id="ARBA00023201"/>
    </source>
</evidence>
<dbReference type="GO" id="GO:0005886">
    <property type="term" value="C:plasma membrane"/>
    <property type="evidence" value="ECO:0007669"/>
    <property type="project" value="TreeGrafter"/>
</dbReference>
<keyword evidence="16" id="KW-1185">Reference proteome</keyword>
<evidence type="ECO:0000313" key="16">
    <source>
        <dbReference type="Proteomes" id="UP001177023"/>
    </source>
</evidence>
<keyword evidence="5 13" id="KW-0812">Transmembrane</keyword>
<organism evidence="15 16">
    <name type="scientific">Mesorhabditis spiculigera</name>
    <dbReference type="NCBI Taxonomy" id="96644"/>
    <lineage>
        <taxon>Eukaryota</taxon>
        <taxon>Metazoa</taxon>
        <taxon>Ecdysozoa</taxon>
        <taxon>Nematoda</taxon>
        <taxon>Chromadorea</taxon>
        <taxon>Rhabditida</taxon>
        <taxon>Rhabditina</taxon>
        <taxon>Rhabditomorpha</taxon>
        <taxon>Rhabditoidea</taxon>
        <taxon>Rhabditidae</taxon>
        <taxon>Mesorhabditinae</taxon>
        <taxon>Mesorhabditis</taxon>
    </lineage>
</organism>
<dbReference type="Proteomes" id="UP001177023">
    <property type="component" value="Unassembled WGS sequence"/>
</dbReference>
<comment type="subcellular location">
    <subcellularLocation>
        <location evidence="1">Membrane</location>
        <topology evidence="1">Multi-pass membrane protein</topology>
    </subcellularLocation>
</comment>
<evidence type="ECO:0000256" key="8">
    <source>
        <dbReference type="ARBA" id="ARBA00023065"/>
    </source>
</evidence>
<dbReference type="Gene3D" id="1.10.287.770">
    <property type="entry name" value="YojJ-like"/>
    <property type="match status" value="1"/>
</dbReference>
<dbReference type="Gene3D" id="1.10.287.820">
    <property type="entry name" value="Acid-sensing ion channel domain"/>
    <property type="match status" value="1"/>
</dbReference>
<evidence type="ECO:0000256" key="4">
    <source>
        <dbReference type="ARBA" id="ARBA00022461"/>
    </source>
</evidence>
<dbReference type="AlphaFoldDB" id="A0AA36DJ30"/>
<keyword evidence="12 13" id="KW-0407">Ion channel</keyword>
<name>A0AA36DJ30_9BILA</name>
<evidence type="ECO:0000256" key="5">
    <source>
        <dbReference type="ARBA" id="ARBA00022692"/>
    </source>
</evidence>
<feature type="non-terminal residue" evidence="15">
    <location>
        <position position="606"/>
    </location>
</feature>
<evidence type="ECO:0000256" key="2">
    <source>
        <dbReference type="ARBA" id="ARBA00007193"/>
    </source>
</evidence>
<dbReference type="PRINTS" id="PR01078">
    <property type="entry name" value="AMINACHANNEL"/>
</dbReference>
<feature type="transmembrane region" description="Helical" evidence="14">
    <location>
        <begin position="41"/>
        <end position="63"/>
    </location>
</feature>
<gene>
    <name evidence="15" type="ORF">MSPICULIGERA_LOCUS25294</name>
</gene>
<evidence type="ECO:0000256" key="12">
    <source>
        <dbReference type="ARBA" id="ARBA00023303"/>
    </source>
</evidence>
<evidence type="ECO:0000256" key="10">
    <source>
        <dbReference type="ARBA" id="ARBA00023180"/>
    </source>
</evidence>
<evidence type="ECO:0000256" key="7">
    <source>
        <dbReference type="ARBA" id="ARBA00023053"/>
    </source>
</evidence>
<dbReference type="InterPro" id="IPR001873">
    <property type="entry name" value="ENaC"/>
</dbReference>
<dbReference type="EMBL" id="CATQJA010002710">
    <property type="protein sequence ID" value="CAJ0587320.1"/>
    <property type="molecule type" value="Genomic_DNA"/>
</dbReference>
<evidence type="ECO:0000256" key="14">
    <source>
        <dbReference type="SAM" id="Phobius"/>
    </source>
</evidence>
<evidence type="ECO:0000256" key="13">
    <source>
        <dbReference type="RuleBase" id="RU000679"/>
    </source>
</evidence>
<keyword evidence="4 13" id="KW-0894">Sodium channel</keyword>
<protein>
    <submittedName>
        <fullName evidence="15">Uncharacterized protein</fullName>
    </submittedName>
</protein>
<proteinExistence type="inferred from homology"/>
<keyword evidence="9 14" id="KW-0472">Membrane</keyword>
<dbReference type="InterPro" id="IPR020903">
    <property type="entry name" value="ENaC_CS"/>
</dbReference>
<keyword evidence="6 14" id="KW-1133">Transmembrane helix</keyword>
<keyword evidence="3 13" id="KW-0813">Transport</keyword>
<evidence type="ECO:0000256" key="9">
    <source>
        <dbReference type="ARBA" id="ARBA00023136"/>
    </source>
</evidence>
<dbReference type="PANTHER" id="PTHR11690">
    <property type="entry name" value="AMILORIDE-SENSITIVE SODIUM CHANNEL-RELATED"/>
    <property type="match status" value="1"/>
</dbReference>
<keyword evidence="7" id="KW-0915">Sodium</keyword>
<evidence type="ECO:0000313" key="15">
    <source>
        <dbReference type="EMBL" id="CAJ0587320.1"/>
    </source>
</evidence>
<evidence type="ECO:0000256" key="6">
    <source>
        <dbReference type="ARBA" id="ARBA00022989"/>
    </source>
</evidence>
<comment type="similarity">
    <text evidence="2 13">Belongs to the amiloride-sensitive sodium channel (TC 1.A.6) family.</text>
</comment>
<dbReference type="PROSITE" id="PS01206">
    <property type="entry name" value="ASC"/>
    <property type="match status" value="1"/>
</dbReference>
<dbReference type="GO" id="GO:0015280">
    <property type="term" value="F:ligand-gated sodium channel activity"/>
    <property type="evidence" value="ECO:0007669"/>
    <property type="project" value="TreeGrafter"/>
</dbReference>
<reference evidence="15" key="1">
    <citation type="submission" date="2023-06" db="EMBL/GenBank/DDBJ databases">
        <authorList>
            <person name="Delattre M."/>
        </authorList>
    </citation>
    <scope>NUCLEOTIDE SEQUENCE</scope>
    <source>
        <strain evidence="15">AF72</strain>
    </source>
</reference>
<evidence type="ECO:0000256" key="1">
    <source>
        <dbReference type="ARBA" id="ARBA00004141"/>
    </source>
</evidence>
<evidence type="ECO:0000256" key="3">
    <source>
        <dbReference type="ARBA" id="ARBA00022448"/>
    </source>
</evidence>
<comment type="caution">
    <text evidence="15">The sequence shown here is derived from an EMBL/GenBank/DDBJ whole genome shotgun (WGS) entry which is preliminary data.</text>
</comment>
<accession>A0AA36DJ30</accession>
<dbReference type="PANTHER" id="PTHR11690:SF282">
    <property type="entry name" value="DEGENERIN-LIKE PROTEIN ASIC-1"/>
    <property type="match status" value="1"/>
</dbReference>
<keyword evidence="8 13" id="KW-0406">Ion transport</keyword>
<keyword evidence="11 13" id="KW-0739">Sodium transport</keyword>
<dbReference type="Pfam" id="PF00858">
    <property type="entry name" value="ASC"/>
    <property type="match status" value="1"/>
</dbReference>